<evidence type="ECO:0000259" key="2">
    <source>
        <dbReference type="Pfam" id="PF18962"/>
    </source>
</evidence>
<feature type="chain" id="PRO_5009528456" description="Secretion system C-terminal sorting domain-containing protein" evidence="1">
    <location>
        <begin position="20"/>
        <end position="372"/>
    </location>
</feature>
<keyword evidence="1" id="KW-0732">Signal</keyword>
<gene>
    <name evidence="3" type="ORF">A2519_14480</name>
</gene>
<evidence type="ECO:0000313" key="3">
    <source>
        <dbReference type="EMBL" id="OGK02421.1"/>
    </source>
</evidence>
<feature type="signal peptide" evidence="1">
    <location>
        <begin position="1"/>
        <end position="19"/>
    </location>
</feature>
<evidence type="ECO:0000313" key="4">
    <source>
        <dbReference type="Proteomes" id="UP000179243"/>
    </source>
</evidence>
<organism evidence="3 4">
    <name type="scientific">Candidatus Raymondbacteria bacterium RIFOXYD12_FULL_49_13</name>
    <dbReference type="NCBI Taxonomy" id="1817890"/>
    <lineage>
        <taxon>Bacteria</taxon>
        <taxon>Raymondiibacteriota</taxon>
    </lineage>
</organism>
<comment type="caution">
    <text evidence="3">The sequence shown here is derived from an EMBL/GenBank/DDBJ whole genome shotgun (WGS) entry which is preliminary data.</text>
</comment>
<dbReference type="AlphaFoldDB" id="A0A1F7F708"/>
<proteinExistence type="predicted"/>
<dbReference type="NCBIfam" id="TIGR04183">
    <property type="entry name" value="Por_Secre_tail"/>
    <property type="match status" value="1"/>
</dbReference>
<evidence type="ECO:0000256" key="1">
    <source>
        <dbReference type="SAM" id="SignalP"/>
    </source>
</evidence>
<sequence length="372" mass="38975">MVRLLFVTGICAWISLAAAQEVHVFWYKAGPANNNYLLTESSPGPGIPAGAMIHESMMASATVASGLSYADPGIVLGSATGDDQGWCSGVWSLDLNADGMTGIVDSAFLRFELNDGWMGDGFCNAGPINLRVGVIDASMGITMWGGPDQIAADAVWGDLDPINALNYTMSNIISGTQTNVTVTGLSGRTGPTQPSVLDGQFARIDITTQVDYILATSGQFAIVLLAPVGQGSTGKMGGYATELCDYVLESTGSSISGSDDPWTTDGNTVHLLVYGDLTDVKAEDNNASQGDESALRLTNTPNPFNPATAIYFETGRENTGTLTIYDAHGSMVHRQSVHGNGSVAWGAMSTGLYICALQCGKTTVTRKLICVK</sequence>
<dbReference type="Pfam" id="PF18962">
    <property type="entry name" value="Por_Secre_tail"/>
    <property type="match status" value="1"/>
</dbReference>
<accession>A0A1F7F708</accession>
<feature type="domain" description="Secretion system C-terminal sorting" evidence="2">
    <location>
        <begin position="301"/>
        <end position="369"/>
    </location>
</feature>
<dbReference type="Proteomes" id="UP000179243">
    <property type="component" value="Unassembled WGS sequence"/>
</dbReference>
<dbReference type="InterPro" id="IPR026444">
    <property type="entry name" value="Secre_tail"/>
</dbReference>
<dbReference type="EMBL" id="MFYX01000108">
    <property type="protein sequence ID" value="OGK02421.1"/>
    <property type="molecule type" value="Genomic_DNA"/>
</dbReference>
<protein>
    <recommendedName>
        <fullName evidence="2">Secretion system C-terminal sorting domain-containing protein</fullName>
    </recommendedName>
</protein>
<reference evidence="3 4" key="1">
    <citation type="journal article" date="2016" name="Nat. Commun.">
        <title>Thousands of microbial genomes shed light on interconnected biogeochemical processes in an aquifer system.</title>
        <authorList>
            <person name="Anantharaman K."/>
            <person name="Brown C.T."/>
            <person name="Hug L.A."/>
            <person name="Sharon I."/>
            <person name="Castelle C.J."/>
            <person name="Probst A.J."/>
            <person name="Thomas B.C."/>
            <person name="Singh A."/>
            <person name="Wilkins M.J."/>
            <person name="Karaoz U."/>
            <person name="Brodie E.L."/>
            <person name="Williams K.H."/>
            <person name="Hubbard S.S."/>
            <person name="Banfield J.F."/>
        </authorList>
    </citation>
    <scope>NUCLEOTIDE SEQUENCE [LARGE SCALE GENOMIC DNA]</scope>
</reference>
<name>A0A1F7F708_UNCRA</name>